<gene>
    <name evidence="2" type="ORF">CSW08_04200</name>
</gene>
<protein>
    <recommendedName>
        <fullName evidence="4">Sensor of ECF-type sigma factor</fullName>
    </recommendedName>
</protein>
<dbReference type="Proteomes" id="UP000233435">
    <property type="component" value="Unassembled WGS sequence"/>
</dbReference>
<dbReference type="OrthoDB" id="675330at2"/>
<organism evidence="2 3">
    <name type="scientific">Confluentibacter flavum</name>
    <dbReference type="NCBI Taxonomy" id="1909700"/>
    <lineage>
        <taxon>Bacteria</taxon>
        <taxon>Pseudomonadati</taxon>
        <taxon>Bacteroidota</taxon>
        <taxon>Flavobacteriia</taxon>
        <taxon>Flavobacteriales</taxon>
        <taxon>Flavobacteriaceae</taxon>
        <taxon>Confluentibacter</taxon>
    </lineage>
</organism>
<evidence type="ECO:0000256" key="1">
    <source>
        <dbReference type="SAM" id="SignalP"/>
    </source>
</evidence>
<keyword evidence="3" id="KW-1185">Reference proteome</keyword>
<name>A0A2N3HN20_9FLAO</name>
<evidence type="ECO:0000313" key="2">
    <source>
        <dbReference type="EMBL" id="PKQ46369.1"/>
    </source>
</evidence>
<comment type="caution">
    <text evidence="2">The sequence shown here is derived from an EMBL/GenBank/DDBJ whole genome shotgun (WGS) entry which is preliminary data.</text>
</comment>
<evidence type="ECO:0000313" key="3">
    <source>
        <dbReference type="Proteomes" id="UP000233435"/>
    </source>
</evidence>
<dbReference type="EMBL" id="PJEO01000014">
    <property type="protein sequence ID" value="PKQ46369.1"/>
    <property type="molecule type" value="Genomic_DNA"/>
</dbReference>
<feature type="signal peptide" evidence="1">
    <location>
        <begin position="1"/>
        <end position="18"/>
    </location>
</feature>
<keyword evidence="1" id="KW-0732">Signal</keyword>
<reference evidence="2 3" key="1">
    <citation type="submission" date="2017-12" db="EMBL/GenBank/DDBJ databases">
        <title>Confluentibacter flavum sp. nov., isolated from the saline lake.</title>
        <authorList>
            <person name="Yu L."/>
        </authorList>
    </citation>
    <scope>NUCLEOTIDE SEQUENCE [LARGE SCALE GENOMIC DNA]</scope>
    <source>
        <strain evidence="2 3">3B</strain>
    </source>
</reference>
<proteinExistence type="predicted"/>
<sequence length="145" mass="17036">MKTIIITLALCFSLSTFAQENKIKSLKIAFITEKLNLTEKEAQQFWPVFNAFDDTVSNLKYNELRKLGHEIRESYASISDEKANELLNKSLEIEAKIHSEEVKLVKKLRSIIPAKKILALKNAEEDFNRKMLEEFYKRRRENNNR</sequence>
<evidence type="ECO:0008006" key="4">
    <source>
        <dbReference type="Google" id="ProtNLM"/>
    </source>
</evidence>
<dbReference type="AlphaFoldDB" id="A0A2N3HN20"/>
<feature type="chain" id="PRO_5014768680" description="Sensor of ECF-type sigma factor" evidence="1">
    <location>
        <begin position="19"/>
        <end position="145"/>
    </location>
</feature>
<accession>A0A2N3HN20</accession>
<dbReference type="RefSeq" id="WP_106658645.1">
    <property type="nucleotide sequence ID" value="NZ_PJEO01000014.1"/>
</dbReference>